<sequence length="724" mass="79817">MEENEGNFKEAGFSHSMENRGVKANHLTFLWLLEGCLSSGSLEDGMKLHGKILKMGFSKERVLSEKLIDFYIGLGDVDSAIHVFDDMPKRNVFYWNKMISGYVSKKMNYKVLELYSRMVAENVNPNERTFAGILKACTDSNILFDYVEHIHARIIRHGFGSSSFVCNPLINFYTKNGYIDSAKKVFETLYVKDNVSWVAMISGLSQNGYEEEAILLFLEMHISGMFPTPYVYSSVLSACTKMELFKLGEQLHNLVHKQGFSSETHICNALVTLYSRSGSLVSAEDIFSNMELRDGVTYNSLISGLAQCGYSERALELFEKMQHDFLKPDCVTVASLLGACASLGALYTGKQLHSYAIKAGFSMDIIVEGSLLDLYVKCSDIETAHEFFRTTETVNVVLWNVMLVAYGQLDNLTESFHIFRQMQIEGLVPNQSTYPRCSLPRLELSDHQLNVVFACAERSETSMEEASSSLTLKDRVAIVTGGTRGIGRAISIHLHSLGARVALIYASNSMQADLLVSELNASCPPDHPRAIAIKADVSDPEQVKLLFDKTEQEFGTKAHILISCAGVMDPKYPTLANTTEEDWDTIFNVNTKGSFLCCREAANRLTREGGGRIITISTSLVGSLLPGYAAYVASKAAVEAMTKILAKELKGTKITANCVAPGPVATELFFAGKTEETIKRFVDACPLSRLGEPKDITGIVGFLASDAGEWTNGQVIRVNGGVVI</sequence>
<gene>
    <name evidence="3" type="ORF">CCACVL1_22896</name>
</gene>
<dbReference type="GO" id="GO:0003723">
    <property type="term" value="F:RNA binding"/>
    <property type="evidence" value="ECO:0007669"/>
    <property type="project" value="InterPro"/>
</dbReference>
<dbReference type="FunFam" id="1.25.40.10:FF:000073">
    <property type="entry name" value="Pentatricopeptide repeat-containing protein chloroplastic"/>
    <property type="match status" value="1"/>
</dbReference>
<evidence type="ECO:0000313" key="4">
    <source>
        <dbReference type="Proteomes" id="UP000188268"/>
    </source>
</evidence>
<dbReference type="EMBL" id="AWWV01013261">
    <property type="protein sequence ID" value="OMO62328.1"/>
    <property type="molecule type" value="Genomic_DNA"/>
</dbReference>
<feature type="repeat" description="PPR" evidence="2">
    <location>
        <begin position="193"/>
        <end position="227"/>
    </location>
</feature>
<evidence type="ECO:0000256" key="2">
    <source>
        <dbReference type="PROSITE-ProRule" id="PRU00708"/>
    </source>
</evidence>
<dbReference type="FunFam" id="1.25.40.10:FF:000381">
    <property type="entry name" value="Pentatricopeptide repeat-containing protein"/>
    <property type="match status" value="1"/>
</dbReference>
<dbReference type="PRINTS" id="PR00081">
    <property type="entry name" value="GDHRDH"/>
</dbReference>
<dbReference type="PANTHER" id="PTHR47926:SF347">
    <property type="entry name" value="PENTATRICOPEPTIDE REPEAT-CONTAINING PROTEIN"/>
    <property type="match status" value="1"/>
</dbReference>
<dbReference type="AlphaFoldDB" id="A0A1R3GW23"/>
<dbReference type="InterPro" id="IPR046960">
    <property type="entry name" value="PPR_At4g14850-like_plant"/>
</dbReference>
<dbReference type="Proteomes" id="UP000188268">
    <property type="component" value="Unassembled WGS sequence"/>
</dbReference>
<dbReference type="Pfam" id="PF13561">
    <property type="entry name" value="adh_short_C2"/>
    <property type="match status" value="1"/>
</dbReference>
<dbReference type="SUPFAM" id="SSF51735">
    <property type="entry name" value="NAD(P)-binding Rossmann-fold domains"/>
    <property type="match status" value="1"/>
</dbReference>
<dbReference type="InterPro" id="IPR036291">
    <property type="entry name" value="NAD(P)-bd_dom_sf"/>
</dbReference>
<comment type="caution">
    <text evidence="3">The sequence shown here is derived from an EMBL/GenBank/DDBJ whole genome shotgun (WGS) entry which is preliminary data.</text>
</comment>
<keyword evidence="4" id="KW-1185">Reference proteome</keyword>
<dbReference type="OrthoDB" id="185373at2759"/>
<keyword evidence="1" id="KW-0677">Repeat</keyword>
<dbReference type="InterPro" id="IPR002347">
    <property type="entry name" value="SDR_fam"/>
</dbReference>
<dbReference type="PRINTS" id="PR00080">
    <property type="entry name" value="SDRFAMILY"/>
</dbReference>
<dbReference type="GO" id="GO:0009451">
    <property type="term" value="P:RNA modification"/>
    <property type="evidence" value="ECO:0007669"/>
    <property type="project" value="InterPro"/>
</dbReference>
<dbReference type="Gramene" id="OMO62328">
    <property type="protein sequence ID" value="OMO62328"/>
    <property type="gene ID" value="CCACVL1_22896"/>
</dbReference>
<accession>A0A1R3GW23</accession>
<dbReference type="PROSITE" id="PS51375">
    <property type="entry name" value="PPR"/>
    <property type="match status" value="4"/>
</dbReference>
<dbReference type="FunFam" id="1.25.40.10:FF:002118">
    <property type="entry name" value="Pentatricopeptide repeat-containing protein At4g13650"/>
    <property type="match status" value="1"/>
</dbReference>
<dbReference type="Gene3D" id="3.40.50.720">
    <property type="entry name" value="NAD(P)-binding Rossmann-like Domain"/>
    <property type="match status" value="1"/>
</dbReference>
<evidence type="ECO:0000256" key="1">
    <source>
        <dbReference type="ARBA" id="ARBA00022737"/>
    </source>
</evidence>
<feature type="repeat" description="PPR" evidence="2">
    <location>
        <begin position="395"/>
        <end position="429"/>
    </location>
</feature>
<dbReference type="NCBIfam" id="TIGR00756">
    <property type="entry name" value="PPR"/>
    <property type="match status" value="3"/>
</dbReference>
<dbReference type="PANTHER" id="PTHR47926">
    <property type="entry name" value="PENTATRICOPEPTIDE REPEAT-CONTAINING PROTEIN"/>
    <property type="match status" value="1"/>
</dbReference>
<dbReference type="InterPro" id="IPR002885">
    <property type="entry name" value="PPR_rpt"/>
</dbReference>
<dbReference type="Pfam" id="PF13041">
    <property type="entry name" value="PPR_2"/>
    <property type="match status" value="2"/>
</dbReference>
<dbReference type="CDD" id="cd05362">
    <property type="entry name" value="THN_reductase-like_SDR_c"/>
    <property type="match status" value="1"/>
</dbReference>
<dbReference type="STRING" id="210143.A0A1R3GW23"/>
<dbReference type="FunFam" id="3.40.50.720:FF:000084">
    <property type="entry name" value="Short-chain dehydrogenase reductase"/>
    <property type="match status" value="1"/>
</dbReference>
<protein>
    <submittedName>
        <fullName evidence="3">Short-chain dehydrogenase/reductase SDR</fullName>
    </submittedName>
</protein>
<reference evidence="3 4" key="1">
    <citation type="submission" date="2013-09" db="EMBL/GenBank/DDBJ databases">
        <title>Corchorus capsularis genome sequencing.</title>
        <authorList>
            <person name="Alam M."/>
            <person name="Haque M.S."/>
            <person name="Islam M.S."/>
            <person name="Emdad E.M."/>
            <person name="Islam M.M."/>
            <person name="Ahmed B."/>
            <person name="Halim A."/>
            <person name="Hossen Q.M.M."/>
            <person name="Hossain M.Z."/>
            <person name="Ahmed R."/>
            <person name="Khan M.M."/>
            <person name="Islam R."/>
            <person name="Rashid M.M."/>
            <person name="Khan S.A."/>
            <person name="Rahman M.S."/>
            <person name="Alam M."/>
        </authorList>
    </citation>
    <scope>NUCLEOTIDE SEQUENCE [LARGE SCALE GENOMIC DNA]</scope>
    <source>
        <strain evidence="4">cv. CVL-1</strain>
        <tissue evidence="3">Whole seedling</tissue>
    </source>
</reference>
<evidence type="ECO:0000313" key="3">
    <source>
        <dbReference type="EMBL" id="OMO62328.1"/>
    </source>
</evidence>
<proteinExistence type="predicted"/>
<name>A0A1R3GW23_COCAP</name>
<dbReference type="Pfam" id="PF01535">
    <property type="entry name" value="PPR"/>
    <property type="match status" value="4"/>
</dbReference>
<dbReference type="Gene3D" id="1.25.40.10">
    <property type="entry name" value="Tetratricopeptide repeat domain"/>
    <property type="match status" value="4"/>
</dbReference>
<organism evidence="3 4">
    <name type="scientific">Corchorus capsularis</name>
    <name type="common">Jute</name>
    <dbReference type="NCBI Taxonomy" id="210143"/>
    <lineage>
        <taxon>Eukaryota</taxon>
        <taxon>Viridiplantae</taxon>
        <taxon>Streptophyta</taxon>
        <taxon>Embryophyta</taxon>
        <taxon>Tracheophyta</taxon>
        <taxon>Spermatophyta</taxon>
        <taxon>Magnoliopsida</taxon>
        <taxon>eudicotyledons</taxon>
        <taxon>Gunneridae</taxon>
        <taxon>Pentapetalae</taxon>
        <taxon>rosids</taxon>
        <taxon>malvids</taxon>
        <taxon>Malvales</taxon>
        <taxon>Malvaceae</taxon>
        <taxon>Grewioideae</taxon>
        <taxon>Apeibeae</taxon>
        <taxon>Corchorus</taxon>
    </lineage>
</organism>
<dbReference type="InterPro" id="IPR011990">
    <property type="entry name" value="TPR-like_helical_dom_sf"/>
</dbReference>
<feature type="repeat" description="PPR" evidence="2">
    <location>
        <begin position="294"/>
        <end position="328"/>
    </location>
</feature>
<feature type="repeat" description="PPR" evidence="2">
    <location>
        <begin position="91"/>
        <end position="125"/>
    </location>
</feature>